<feature type="transmembrane region" description="Helical" evidence="5">
    <location>
        <begin position="99"/>
        <end position="120"/>
    </location>
</feature>
<keyword evidence="2 5" id="KW-0812">Transmembrane</keyword>
<keyword evidence="6" id="KW-0378">Hydrolase</keyword>
<evidence type="ECO:0000256" key="4">
    <source>
        <dbReference type="ARBA" id="ARBA00023136"/>
    </source>
</evidence>
<keyword evidence="3 5" id="KW-1133">Transmembrane helix</keyword>
<proteinExistence type="predicted"/>
<comment type="caution">
    <text evidence="6">The sequence shown here is derived from an EMBL/GenBank/DDBJ whole genome shotgun (WGS) entry which is preliminary data.</text>
</comment>
<evidence type="ECO:0000313" key="6">
    <source>
        <dbReference type="EMBL" id="KAG9196454.1"/>
    </source>
</evidence>
<dbReference type="Pfam" id="PF23489">
    <property type="entry name" value="V-ATPase_su_f"/>
    <property type="match status" value="1"/>
</dbReference>
<dbReference type="EMBL" id="JAANER010000001">
    <property type="protein sequence ID" value="KAG9196454.1"/>
    <property type="molecule type" value="Genomic_DNA"/>
</dbReference>
<organism evidence="6 7">
    <name type="scientific">Alternaria panax</name>
    <dbReference type="NCBI Taxonomy" id="48097"/>
    <lineage>
        <taxon>Eukaryota</taxon>
        <taxon>Fungi</taxon>
        <taxon>Dikarya</taxon>
        <taxon>Ascomycota</taxon>
        <taxon>Pezizomycotina</taxon>
        <taxon>Dothideomycetes</taxon>
        <taxon>Pleosporomycetidae</taxon>
        <taxon>Pleosporales</taxon>
        <taxon>Pleosporineae</taxon>
        <taxon>Pleosporaceae</taxon>
        <taxon>Alternaria</taxon>
        <taxon>Alternaria sect. Panax</taxon>
    </lineage>
</organism>
<keyword evidence="4 5" id="KW-0472">Membrane</keyword>
<dbReference type="Proteomes" id="UP001199106">
    <property type="component" value="Unassembled WGS sequence"/>
</dbReference>
<evidence type="ECO:0000256" key="2">
    <source>
        <dbReference type="ARBA" id="ARBA00022692"/>
    </source>
</evidence>
<keyword evidence="7" id="KW-1185">Reference proteome</keyword>
<reference evidence="6" key="1">
    <citation type="submission" date="2021-07" db="EMBL/GenBank/DDBJ databases">
        <title>Genome Resource of American Ginseng Black Spot Pathogen Alternaria panax.</title>
        <authorList>
            <person name="Qiu C."/>
            <person name="Wang W."/>
            <person name="Liu Z."/>
        </authorList>
    </citation>
    <scope>NUCLEOTIDE SEQUENCE</scope>
    <source>
        <strain evidence="6">BNCC115425</strain>
    </source>
</reference>
<dbReference type="AlphaFoldDB" id="A0AAD4IKZ8"/>
<name>A0AAD4IKZ8_9PLEO</name>
<gene>
    <name evidence="6" type="ORF">G6011_01575</name>
</gene>
<evidence type="ECO:0000256" key="1">
    <source>
        <dbReference type="ARBA" id="ARBA00004370"/>
    </source>
</evidence>
<evidence type="ECO:0000313" key="7">
    <source>
        <dbReference type="Proteomes" id="UP001199106"/>
    </source>
</evidence>
<accession>A0AAD4IKZ8</accession>
<dbReference type="InterPro" id="IPR056552">
    <property type="entry name" value="Ribonucl_Kappa"/>
</dbReference>
<feature type="transmembrane region" description="Helical" evidence="5">
    <location>
        <begin position="140"/>
        <end position="164"/>
    </location>
</feature>
<dbReference type="EC" id="3.1.-.-" evidence="6"/>
<evidence type="ECO:0000256" key="5">
    <source>
        <dbReference type="SAM" id="Phobius"/>
    </source>
</evidence>
<evidence type="ECO:0000256" key="3">
    <source>
        <dbReference type="ARBA" id="ARBA00022989"/>
    </source>
</evidence>
<sequence length="177" mass="19043">MAMKEHVWARMGEEQVDVREVPDLLASGTSSSCHHRRRPPPNSIFSYILLDIANTGSKLSHDTTIEAPPPPPISAAASERYRSYNSPIMVKPVVSAMNAWTCIVVSLFAIVILSTIGALFKGHSGTVMGGHEDPEDGGAVAGAVFGAVFIYIGFFVFCGLQAFLHLRESRRGAISLS</sequence>
<protein>
    <submittedName>
        <fullName evidence="6">Ribonuclease kappa</fullName>
        <ecNumber evidence="6">3.1.-.-</ecNumber>
    </submittedName>
</protein>
<dbReference type="GO" id="GO:0016787">
    <property type="term" value="F:hydrolase activity"/>
    <property type="evidence" value="ECO:0007669"/>
    <property type="project" value="UniProtKB-KW"/>
</dbReference>
<dbReference type="GO" id="GO:0016020">
    <property type="term" value="C:membrane"/>
    <property type="evidence" value="ECO:0007669"/>
    <property type="project" value="UniProtKB-SubCell"/>
</dbReference>
<comment type="subcellular location">
    <subcellularLocation>
        <location evidence="1">Membrane</location>
    </subcellularLocation>
</comment>